<dbReference type="InterPro" id="IPR007219">
    <property type="entry name" value="XnlR_reg_dom"/>
</dbReference>
<dbReference type="GO" id="GO:0008270">
    <property type="term" value="F:zinc ion binding"/>
    <property type="evidence" value="ECO:0007669"/>
    <property type="project" value="InterPro"/>
</dbReference>
<keyword evidence="4" id="KW-0805">Transcription regulation</keyword>
<dbReference type="CDD" id="cd12148">
    <property type="entry name" value="fungal_TF_MHR"/>
    <property type="match status" value="1"/>
</dbReference>
<dbReference type="GO" id="GO:0006351">
    <property type="term" value="P:DNA-templated transcription"/>
    <property type="evidence" value="ECO:0007669"/>
    <property type="project" value="InterPro"/>
</dbReference>
<keyword evidence="5" id="KW-0238">DNA-binding</keyword>
<dbReference type="PANTHER" id="PTHR47782:SF1">
    <property type="entry name" value="PYRIMIDINE PATHWAY REGULATORY PROTEIN 1"/>
    <property type="match status" value="1"/>
</dbReference>
<dbReference type="OrthoDB" id="2399539at2759"/>
<keyword evidence="2" id="KW-0479">Metal-binding</keyword>
<evidence type="ECO:0000256" key="3">
    <source>
        <dbReference type="ARBA" id="ARBA00022833"/>
    </source>
</evidence>
<sequence length="667" mass="75869">MKRVRDSETLVQEQHELKRPSSSILGISRSIAACQRCRIKKTKCDQKFPRCGRCEKAKVECVGLDSATGRQVPRSYIVHLEDRVAMLEKKLRKRGVDPDLTEGDLSNDIELTQQQEALINNNNNNNNSSTGAGIIDAGEQRAPLSYLGGSSLGISFAKLMFTAVKFQQQDNKSTTSGTTPNSGNIKYQIMDPSMSSKTAIGTIPALLPPKDQAQRFLEIYFAQSNSQLPIFHREEFIKAYFEPIYGSLGSNVSLASNYSSINREVLNSNIQENQTWFWKYKEQMESILSEAIAENKENPDPIKIANSIVVPLKYHRPLYFLNIVFAISSSVHHLQYASQISEGFRTSALKFIESVYSSPDRLEALQSILLLTLYSIMRPAVPGVWYVLGSALRLVVDLGLHTEKSVASRSESSDSFTLDMKRRLFWCTYSLDRQVCFYLGRPFGISEESINVPFPSELDDALIVRNDDSIPDYSTRSSSMPSYKAVSISMFKMRLLQSEVQRILYENAELPRKFSSLIDWKIDCDKRLDHWKMSSPKTQRRMNCEFNLAFFNLNYNQTKLALHGLSPKNLRLTVSDYFIVNDASKEVIRSYSNLLNNRSINYTWVAVHNLFMAGTSYLYSIYHCEEVAQKTSLQEMQWFTSSCSKILNSLMDRCDAAIHCKDTFEIL</sequence>
<evidence type="ECO:0000256" key="6">
    <source>
        <dbReference type="ARBA" id="ARBA00023163"/>
    </source>
</evidence>
<protein>
    <recommendedName>
        <fullName evidence="8">Zn(2)-C6 fungal-type domain-containing protein</fullName>
    </recommendedName>
</protein>
<dbReference type="STRING" id="669874.A0A1E4TZX2"/>
<dbReference type="GO" id="GO:0000981">
    <property type="term" value="F:DNA-binding transcription factor activity, RNA polymerase II-specific"/>
    <property type="evidence" value="ECO:0007669"/>
    <property type="project" value="InterPro"/>
</dbReference>
<name>A0A1E4TZX2_PACTA</name>
<dbReference type="InterPro" id="IPR052202">
    <property type="entry name" value="Yeast_MetPath_Reg"/>
</dbReference>
<gene>
    <name evidence="9" type="ORF">PACTADRAFT_39566</name>
</gene>
<dbReference type="EMBL" id="KV454012">
    <property type="protein sequence ID" value="ODV97284.1"/>
    <property type="molecule type" value="Genomic_DNA"/>
</dbReference>
<dbReference type="GO" id="GO:0045944">
    <property type="term" value="P:positive regulation of transcription by RNA polymerase II"/>
    <property type="evidence" value="ECO:0007669"/>
    <property type="project" value="TreeGrafter"/>
</dbReference>
<dbReference type="PANTHER" id="PTHR47782">
    <property type="entry name" value="ZN(II)2CYS6 TRANSCRIPTION FACTOR (EUROFUNG)-RELATED"/>
    <property type="match status" value="1"/>
</dbReference>
<dbReference type="GO" id="GO:0005634">
    <property type="term" value="C:nucleus"/>
    <property type="evidence" value="ECO:0007669"/>
    <property type="project" value="UniProtKB-SubCell"/>
</dbReference>
<keyword evidence="10" id="KW-1185">Reference proteome</keyword>
<comment type="subcellular location">
    <subcellularLocation>
        <location evidence="1">Nucleus</location>
    </subcellularLocation>
</comment>
<dbReference type="Pfam" id="PF04082">
    <property type="entry name" value="Fungal_trans"/>
    <property type="match status" value="1"/>
</dbReference>
<dbReference type="InterPro" id="IPR036864">
    <property type="entry name" value="Zn2-C6_fun-type_DNA-bd_sf"/>
</dbReference>
<dbReference type="CDD" id="cd00067">
    <property type="entry name" value="GAL4"/>
    <property type="match status" value="1"/>
</dbReference>
<dbReference type="SMART" id="SM00906">
    <property type="entry name" value="Fungal_trans"/>
    <property type="match status" value="1"/>
</dbReference>
<keyword evidence="7" id="KW-0539">Nucleus</keyword>
<evidence type="ECO:0000256" key="1">
    <source>
        <dbReference type="ARBA" id="ARBA00004123"/>
    </source>
</evidence>
<organism evidence="9 10">
    <name type="scientific">Pachysolen tannophilus NRRL Y-2460</name>
    <dbReference type="NCBI Taxonomy" id="669874"/>
    <lineage>
        <taxon>Eukaryota</taxon>
        <taxon>Fungi</taxon>
        <taxon>Dikarya</taxon>
        <taxon>Ascomycota</taxon>
        <taxon>Saccharomycotina</taxon>
        <taxon>Pichiomycetes</taxon>
        <taxon>Pachysolenaceae</taxon>
        <taxon>Pachysolen</taxon>
    </lineage>
</organism>
<evidence type="ECO:0000259" key="8">
    <source>
        <dbReference type="PROSITE" id="PS50048"/>
    </source>
</evidence>
<dbReference type="PROSITE" id="PS50048">
    <property type="entry name" value="ZN2_CY6_FUNGAL_2"/>
    <property type="match status" value="1"/>
</dbReference>
<dbReference type="PROSITE" id="PS00463">
    <property type="entry name" value="ZN2_CY6_FUNGAL_1"/>
    <property type="match status" value="1"/>
</dbReference>
<accession>A0A1E4TZX2</accession>
<dbReference type="AlphaFoldDB" id="A0A1E4TZX2"/>
<dbReference type="CDD" id="cd14723">
    <property type="entry name" value="ZIP_Ppr1"/>
    <property type="match status" value="1"/>
</dbReference>
<dbReference type="GO" id="GO:0043565">
    <property type="term" value="F:sequence-specific DNA binding"/>
    <property type="evidence" value="ECO:0007669"/>
    <property type="project" value="TreeGrafter"/>
</dbReference>
<reference evidence="10" key="1">
    <citation type="submission" date="2016-05" db="EMBL/GenBank/DDBJ databases">
        <title>Comparative genomics of biotechnologically important yeasts.</title>
        <authorList>
            <consortium name="DOE Joint Genome Institute"/>
            <person name="Riley R."/>
            <person name="Haridas S."/>
            <person name="Wolfe K.H."/>
            <person name="Lopes M.R."/>
            <person name="Hittinger C.T."/>
            <person name="Goker M."/>
            <person name="Salamov A."/>
            <person name="Wisecaver J."/>
            <person name="Long T.M."/>
            <person name="Aerts A.L."/>
            <person name="Barry K."/>
            <person name="Choi C."/>
            <person name="Clum A."/>
            <person name="Coughlan A.Y."/>
            <person name="Deshpande S."/>
            <person name="Douglass A.P."/>
            <person name="Hanson S.J."/>
            <person name="Klenk H.-P."/>
            <person name="Labutti K."/>
            <person name="Lapidus A."/>
            <person name="Lindquist E."/>
            <person name="Lipzen A."/>
            <person name="Meier-Kolthoff J.P."/>
            <person name="Ohm R.A."/>
            <person name="Otillar R.P."/>
            <person name="Pangilinan J."/>
            <person name="Peng Y."/>
            <person name="Rokas A."/>
            <person name="Rosa C.A."/>
            <person name="Scheuner C."/>
            <person name="Sibirny A.A."/>
            <person name="Slot J.C."/>
            <person name="Stielow J.B."/>
            <person name="Sun H."/>
            <person name="Kurtzman C.P."/>
            <person name="Blackwell M."/>
            <person name="Grigoriev I.V."/>
            <person name="Jeffries T.W."/>
        </authorList>
    </citation>
    <scope>NUCLEOTIDE SEQUENCE [LARGE SCALE GENOMIC DNA]</scope>
    <source>
        <strain evidence="10">NRRL Y-2460</strain>
    </source>
</reference>
<evidence type="ECO:0000313" key="10">
    <source>
        <dbReference type="Proteomes" id="UP000094236"/>
    </source>
</evidence>
<evidence type="ECO:0000256" key="5">
    <source>
        <dbReference type="ARBA" id="ARBA00023125"/>
    </source>
</evidence>
<keyword evidence="6" id="KW-0804">Transcription</keyword>
<dbReference type="Gene3D" id="4.10.240.10">
    <property type="entry name" value="Zn(2)-C6 fungal-type DNA-binding domain"/>
    <property type="match status" value="1"/>
</dbReference>
<dbReference type="SUPFAM" id="SSF57701">
    <property type="entry name" value="Zn2/Cys6 DNA-binding domain"/>
    <property type="match status" value="1"/>
</dbReference>
<dbReference type="Proteomes" id="UP000094236">
    <property type="component" value="Unassembled WGS sequence"/>
</dbReference>
<dbReference type="InterPro" id="IPR046347">
    <property type="entry name" value="bZIP_sf"/>
</dbReference>
<dbReference type="SMART" id="SM00066">
    <property type="entry name" value="GAL4"/>
    <property type="match status" value="1"/>
</dbReference>
<feature type="non-terminal residue" evidence="9">
    <location>
        <position position="667"/>
    </location>
</feature>
<dbReference type="Pfam" id="PF00172">
    <property type="entry name" value="Zn_clus"/>
    <property type="match status" value="1"/>
</dbReference>
<dbReference type="InterPro" id="IPR001138">
    <property type="entry name" value="Zn2Cys6_DnaBD"/>
</dbReference>
<feature type="domain" description="Zn(2)-C6 fungal-type" evidence="8">
    <location>
        <begin position="33"/>
        <end position="62"/>
    </location>
</feature>
<keyword evidence="3" id="KW-0862">Zinc</keyword>
<dbReference type="SUPFAM" id="SSF57959">
    <property type="entry name" value="Leucine zipper domain"/>
    <property type="match status" value="1"/>
</dbReference>
<evidence type="ECO:0000256" key="4">
    <source>
        <dbReference type="ARBA" id="ARBA00023015"/>
    </source>
</evidence>
<evidence type="ECO:0000256" key="7">
    <source>
        <dbReference type="ARBA" id="ARBA00023242"/>
    </source>
</evidence>
<evidence type="ECO:0000313" key="9">
    <source>
        <dbReference type="EMBL" id="ODV97284.1"/>
    </source>
</evidence>
<evidence type="ECO:0000256" key="2">
    <source>
        <dbReference type="ARBA" id="ARBA00022723"/>
    </source>
</evidence>
<proteinExistence type="predicted"/>